<dbReference type="AlphaFoldDB" id="W6Q913"/>
<dbReference type="EMBL" id="HG792016">
    <property type="protein sequence ID" value="CDM33158.1"/>
    <property type="molecule type" value="Genomic_DNA"/>
</dbReference>
<accession>W6Q913</accession>
<reference evidence="1" key="1">
    <citation type="journal article" date="2014" name="Nat. Commun.">
        <title>Multiple recent horizontal transfers of a large genomic region in cheese making fungi.</title>
        <authorList>
            <person name="Cheeseman K."/>
            <person name="Ropars J."/>
            <person name="Renault P."/>
            <person name="Dupont J."/>
            <person name="Gouzy J."/>
            <person name="Branca A."/>
            <person name="Abraham A.L."/>
            <person name="Ceppi M."/>
            <person name="Conseiller E."/>
            <person name="Debuchy R."/>
            <person name="Malagnac F."/>
            <person name="Goarin A."/>
            <person name="Silar P."/>
            <person name="Lacoste S."/>
            <person name="Sallet E."/>
            <person name="Bensimon A."/>
            <person name="Giraud T."/>
            <person name="Brygoo Y."/>
        </authorList>
    </citation>
    <scope>NUCLEOTIDE SEQUENCE [LARGE SCALE GENOMIC DNA]</scope>
    <source>
        <strain evidence="1">FM164</strain>
    </source>
</reference>
<dbReference type="Proteomes" id="UP000030686">
    <property type="component" value="Unassembled WGS sequence"/>
</dbReference>
<keyword evidence="2" id="KW-1185">Reference proteome</keyword>
<protein>
    <submittedName>
        <fullName evidence="1">Genomic scaffold, ProqFM164S02</fullName>
    </submittedName>
</protein>
<proteinExistence type="predicted"/>
<organism evidence="1 2">
    <name type="scientific">Penicillium roqueforti (strain FM164)</name>
    <dbReference type="NCBI Taxonomy" id="1365484"/>
    <lineage>
        <taxon>Eukaryota</taxon>
        <taxon>Fungi</taxon>
        <taxon>Dikarya</taxon>
        <taxon>Ascomycota</taxon>
        <taxon>Pezizomycotina</taxon>
        <taxon>Eurotiomycetes</taxon>
        <taxon>Eurotiomycetidae</taxon>
        <taxon>Eurotiales</taxon>
        <taxon>Aspergillaceae</taxon>
        <taxon>Penicillium</taxon>
    </lineage>
</organism>
<dbReference type="OrthoDB" id="4525641at2759"/>
<gene>
    <name evidence="1" type="ORF">PROQFM164_S02g003310</name>
</gene>
<name>W6Q913_PENRF</name>
<evidence type="ECO:0000313" key="1">
    <source>
        <dbReference type="EMBL" id="CDM33158.1"/>
    </source>
</evidence>
<sequence length="80" mass="9324">MLSPDYRRGGPCSYFYNGFSGEDFTFCFRFIAEFLDIERTDPAGKFYLRNLWVNLATKVKLWFDSVTAKSKHSAIAHGKW</sequence>
<evidence type="ECO:0000313" key="2">
    <source>
        <dbReference type="Proteomes" id="UP000030686"/>
    </source>
</evidence>